<dbReference type="HOGENOM" id="CLU_3343934_0_0_0"/>
<dbReference type="Proteomes" id="UP000027982">
    <property type="component" value="Chromosome"/>
</dbReference>
<reference evidence="1 2" key="1">
    <citation type="journal article" date="2014" name="PLoS ONE">
        <title>The first complete genome sequence of the class fimbriimonadia in the phylum armatimonadetes.</title>
        <authorList>
            <person name="Hu Z.Y."/>
            <person name="Wang Y.Z."/>
            <person name="Im W.T."/>
            <person name="Wang S.Y."/>
            <person name="Zhao G.P."/>
            <person name="Zheng H.J."/>
            <person name="Quan Z.X."/>
        </authorList>
    </citation>
    <scope>NUCLEOTIDE SEQUENCE [LARGE SCALE GENOMIC DNA]</scope>
    <source>
        <strain evidence="1">Gsoil 348</strain>
    </source>
</reference>
<dbReference type="EMBL" id="CP007139">
    <property type="protein sequence ID" value="AIE85541.1"/>
    <property type="molecule type" value="Genomic_DNA"/>
</dbReference>
<organism evidence="1 2">
    <name type="scientific">Fimbriimonas ginsengisoli Gsoil 348</name>
    <dbReference type="NCBI Taxonomy" id="661478"/>
    <lineage>
        <taxon>Bacteria</taxon>
        <taxon>Bacillati</taxon>
        <taxon>Armatimonadota</taxon>
        <taxon>Fimbriimonadia</taxon>
        <taxon>Fimbriimonadales</taxon>
        <taxon>Fimbriimonadaceae</taxon>
        <taxon>Fimbriimonas</taxon>
    </lineage>
</organism>
<keyword evidence="2" id="KW-1185">Reference proteome</keyword>
<protein>
    <submittedName>
        <fullName evidence="1">Uncharacterized protein</fullName>
    </submittedName>
</protein>
<gene>
    <name evidence="1" type="ORF">OP10G_2173</name>
</gene>
<sequence>MTLTEAQKCEFVERGFVKLSGLLGARCPGIMVTNKID</sequence>
<name>A0A068NQ74_FIMGI</name>
<proteinExistence type="predicted"/>
<evidence type="ECO:0000313" key="2">
    <source>
        <dbReference type="Proteomes" id="UP000027982"/>
    </source>
</evidence>
<dbReference type="KEGG" id="fgi:OP10G_2173"/>
<accession>A0A068NQ74</accession>
<dbReference type="AlphaFoldDB" id="A0A068NQ74"/>
<evidence type="ECO:0000313" key="1">
    <source>
        <dbReference type="EMBL" id="AIE85541.1"/>
    </source>
</evidence>
<dbReference type="STRING" id="661478.OP10G_2173"/>